<dbReference type="SUPFAM" id="SSF52540">
    <property type="entry name" value="P-loop containing nucleoside triphosphate hydrolases"/>
    <property type="match status" value="1"/>
</dbReference>
<accession>A0A0G4NHH5</accession>
<dbReference type="GO" id="GO:0034511">
    <property type="term" value="F:U3 snoRNA binding"/>
    <property type="evidence" value="ECO:0007669"/>
    <property type="project" value="TreeGrafter"/>
</dbReference>
<dbReference type="GO" id="GO:0030686">
    <property type="term" value="C:90S preribosome"/>
    <property type="evidence" value="ECO:0007669"/>
    <property type="project" value="TreeGrafter"/>
</dbReference>
<dbReference type="PANTHER" id="PTHR12858:SF2">
    <property type="entry name" value="RIBOSOME BIOGENESIS PROTEIN BMS1 HOMOLOG"/>
    <property type="match status" value="1"/>
</dbReference>
<evidence type="ECO:0000313" key="1">
    <source>
        <dbReference type="EMBL" id="CRK45921.1"/>
    </source>
</evidence>
<dbReference type="EMBL" id="CVQI01035127">
    <property type="protein sequence ID" value="CRK45921.1"/>
    <property type="molecule type" value="Genomic_DNA"/>
</dbReference>
<dbReference type="AlphaFoldDB" id="A0A0G4NHH5"/>
<dbReference type="GO" id="GO:0003924">
    <property type="term" value="F:GTPase activity"/>
    <property type="evidence" value="ECO:0007669"/>
    <property type="project" value="TreeGrafter"/>
</dbReference>
<feature type="non-terminal residue" evidence="1">
    <location>
        <position position="132"/>
    </location>
</feature>
<protein>
    <submittedName>
        <fullName evidence="1">Uncharacterized protein</fullName>
    </submittedName>
</protein>
<organism evidence="1 2">
    <name type="scientific">Verticillium longisporum</name>
    <name type="common">Verticillium dahliae var. longisporum</name>
    <dbReference type="NCBI Taxonomy" id="100787"/>
    <lineage>
        <taxon>Eukaryota</taxon>
        <taxon>Fungi</taxon>
        <taxon>Dikarya</taxon>
        <taxon>Ascomycota</taxon>
        <taxon>Pezizomycotina</taxon>
        <taxon>Sordariomycetes</taxon>
        <taxon>Hypocreomycetidae</taxon>
        <taxon>Glomerellales</taxon>
        <taxon>Plectosphaerellaceae</taxon>
        <taxon>Verticillium</taxon>
    </lineage>
</organism>
<dbReference type="Proteomes" id="UP000045706">
    <property type="component" value="Unassembled WGS sequence"/>
</dbReference>
<dbReference type="GO" id="GO:0005525">
    <property type="term" value="F:GTP binding"/>
    <property type="evidence" value="ECO:0007669"/>
    <property type="project" value="TreeGrafter"/>
</dbReference>
<dbReference type="Gene3D" id="3.40.50.300">
    <property type="entry name" value="P-loop containing nucleotide triphosphate hydrolases"/>
    <property type="match status" value="1"/>
</dbReference>
<sequence length="132" mass="15363">MVDMAKVADVVLLMIDGNFGFEMETMEFLNVLAATGMPGNVFGILTHLDLFRKPQALRDAKRRLKRRLWSELYQGAHLFYLSGVLNGRYPDREIHNLSRYLSVMKNPRPLIWRNTHPFSVIDSYRDITHPTK</sequence>
<dbReference type="GO" id="GO:0000462">
    <property type="term" value="P:maturation of SSU-rRNA from tricistronic rRNA transcript (SSU-rRNA, 5.8S rRNA, LSU-rRNA)"/>
    <property type="evidence" value="ECO:0007669"/>
    <property type="project" value="TreeGrafter"/>
</dbReference>
<proteinExistence type="predicted"/>
<dbReference type="GO" id="GO:0000479">
    <property type="term" value="P:endonucleolytic cleavage of tricistronic rRNA transcript (SSU-rRNA, 5.8S rRNA, LSU-rRNA)"/>
    <property type="evidence" value="ECO:0007669"/>
    <property type="project" value="TreeGrafter"/>
</dbReference>
<evidence type="ECO:0000313" key="2">
    <source>
        <dbReference type="Proteomes" id="UP000045706"/>
    </source>
</evidence>
<gene>
    <name evidence="1" type="ORF">BN1723_019844</name>
</gene>
<dbReference type="PANTHER" id="PTHR12858">
    <property type="entry name" value="RIBOSOME BIOGENESIS PROTEIN"/>
    <property type="match status" value="1"/>
</dbReference>
<dbReference type="InterPro" id="IPR039761">
    <property type="entry name" value="Bms1/Tsr1"/>
</dbReference>
<name>A0A0G4NHH5_VERLO</name>
<reference evidence="2" key="1">
    <citation type="submission" date="2015-05" db="EMBL/GenBank/DDBJ databases">
        <authorList>
            <person name="Fogelqvist Johan"/>
        </authorList>
    </citation>
    <scope>NUCLEOTIDE SEQUENCE [LARGE SCALE GENOMIC DNA]</scope>
</reference>
<dbReference type="InterPro" id="IPR027417">
    <property type="entry name" value="P-loop_NTPase"/>
</dbReference>